<protein>
    <submittedName>
        <fullName evidence="1">Uncharacterized protein</fullName>
    </submittedName>
</protein>
<evidence type="ECO:0000313" key="1">
    <source>
        <dbReference type="EMBL" id="TPW29026.1"/>
    </source>
</evidence>
<proteinExistence type="predicted"/>
<sequence>MVSLDQLFTNLSGELDRLTGEVDAMQELVCGDCARRDSDYLRKAQKIDEIRQTIAGLSQFLHASASKLDGQPDVDLSEPLSEVNLYRLKRRLRDGEAIGGVENDTAIELF</sequence>
<dbReference type="RefSeq" id="WP_141166628.1">
    <property type="nucleotide sequence ID" value="NZ_VHLH01000013.1"/>
</dbReference>
<keyword evidence="2" id="KW-1185">Reference proteome</keyword>
<name>A0A506U6P9_9HYPH</name>
<reference evidence="1 2" key="1">
    <citation type="submission" date="2019-06" db="EMBL/GenBank/DDBJ databases">
        <authorList>
            <person name="Li M."/>
        </authorList>
    </citation>
    <scope>NUCLEOTIDE SEQUENCE [LARGE SCALE GENOMIC DNA]</scope>
    <source>
        <strain evidence="1 2">BGMRC6574</strain>
    </source>
</reference>
<dbReference type="AlphaFoldDB" id="A0A506U6P9"/>
<organism evidence="1 2">
    <name type="scientific">Pararhizobium mangrovi</name>
    <dbReference type="NCBI Taxonomy" id="2590452"/>
    <lineage>
        <taxon>Bacteria</taxon>
        <taxon>Pseudomonadati</taxon>
        <taxon>Pseudomonadota</taxon>
        <taxon>Alphaproteobacteria</taxon>
        <taxon>Hyphomicrobiales</taxon>
        <taxon>Rhizobiaceae</taxon>
        <taxon>Rhizobium/Agrobacterium group</taxon>
        <taxon>Pararhizobium</taxon>
    </lineage>
</organism>
<comment type="caution">
    <text evidence="1">The sequence shown here is derived from an EMBL/GenBank/DDBJ whole genome shotgun (WGS) entry which is preliminary data.</text>
</comment>
<evidence type="ECO:0000313" key="2">
    <source>
        <dbReference type="Proteomes" id="UP000320314"/>
    </source>
</evidence>
<dbReference type="OrthoDB" id="4563051at2"/>
<dbReference type="Proteomes" id="UP000320314">
    <property type="component" value="Unassembled WGS sequence"/>
</dbReference>
<accession>A0A506U6P9</accession>
<gene>
    <name evidence="1" type="ORF">FJU11_08610</name>
</gene>
<dbReference type="EMBL" id="VHLH01000013">
    <property type="protein sequence ID" value="TPW29026.1"/>
    <property type="molecule type" value="Genomic_DNA"/>
</dbReference>